<feature type="domain" description="AIG1-type G" evidence="2">
    <location>
        <begin position="33"/>
        <end position="98"/>
    </location>
</feature>
<dbReference type="Gramene" id="Al_scaffold_0006_2264">
    <property type="protein sequence ID" value="Al_scaffold_0006_2264"/>
    <property type="gene ID" value="Al_scaffold_0006_2264"/>
</dbReference>
<keyword evidence="1" id="KW-0547">Nucleotide-binding</keyword>
<reference evidence="4" key="1">
    <citation type="journal article" date="2011" name="Nat. Genet.">
        <title>The Arabidopsis lyrata genome sequence and the basis of rapid genome size change.</title>
        <authorList>
            <person name="Hu T.T."/>
            <person name="Pattyn P."/>
            <person name="Bakker E.G."/>
            <person name="Cao J."/>
            <person name="Cheng J.-F."/>
            <person name="Clark R.M."/>
            <person name="Fahlgren N."/>
            <person name="Fawcett J.A."/>
            <person name="Grimwood J."/>
            <person name="Gundlach H."/>
            <person name="Haberer G."/>
            <person name="Hollister J.D."/>
            <person name="Ossowski S."/>
            <person name="Ottilar R.P."/>
            <person name="Salamov A.A."/>
            <person name="Schneeberger K."/>
            <person name="Spannagl M."/>
            <person name="Wang X."/>
            <person name="Yang L."/>
            <person name="Nasrallah M.E."/>
            <person name="Bergelson J."/>
            <person name="Carrington J.C."/>
            <person name="Gaut B.S."/>
            <person name="Schmutz J."/>
            <person name="Mayer K.F.X."/>
            <person name="Van de Peer Y."/>
            <person name="Grigoriev I.V."/>
            <person name="Nordborg M."/>
            <person name="Weigel D."/>
            <person name="Guo Y.-L."/>
        </authorList>
    </citation>
    <scope>NUCLEOTIDE SEQUENCE [LARGE SCALE GENOMIC DNA]</scope>
    <source>
        <strain evidence="4">cv. MN47</strain>
    </source>
</reference>
<keyword evidence="4" id="KW-1185">Reference proteome</keyword>
<feature type="non-terminal residue" evidence="3">
    <location>
        <position position="106"/>
    </location>
</feature>
<organism evidence="4">
    <name type="scientific">Arabidopsis lyrata subsp. lyrata</name>
    <name type="common">Lyre-leaved rock-cress</name>
    <dbReference type="NCBI Taxonomy" id="81972"/>
    <lineage>
        <taxon>Eukaryota</taxon>
        <taxon>Viridiplantae</taxon>
        <taxon>Streptophyta</taxon>
        <taxon>Embryophyta</taxon>
        <taxon>Tracheophyta</taxon>
        <taxon>Spermatophyta</taxon>
        <taxon>Magnoliopsida</taxon>
        <taxon>eudicotyledons</taxon>
        <taxon>Gunneridae</taxon>
        <taxon>Pentapetalae</taxon>
        <taxon>rosids</taxon>
        <taxon>malvids</taxon>
        <taxon>Brassicales</taxon>
        <taxon>Brassicaceae</taxon>
        <taxon>Camelineae</taxon>
        <taxon>Arabidopsis</taxon>
    </lineage>
</organism>
<evidence type="ECO:0000313" key="3">
    <source>
        <dbReference type="EMBL" id="EFH48338.1"/>
    </source>
</evidence>
<dbReference type="eggNOG" id="ENOG502QSV2">
    <property type="taxonomic scope" value="Eukaryota"/>
</dbReference>
<dbReference type="GO" id="GO:0005525">
    <property type="term" value="F:GTP binding"/>
    <property type="evidence" value="ECO:0007669"/>
    <property type="project" value="InterPro"/>
</dbReference>
<dbReference type="EMBL" id="GL348718">
    <property type="protein sequence ID" value="EFH48338.1"/>
    <property type="molecule type" value="Genomic_DNA"/>
</dbReference>
<evidence type="ECO:0000259" key="2">
    <source>
        <dbReference type="Pfam" id="PF04548"/>
    </source>
</evidence>
<evidence type="ECO:0000313" key="4">
    <source>
        <dbReference type="Proteomes" id="UP000008694"/>
    </source>
</evidence>
<protein>
    <submittedName>
        <fullName evidence="3">Predicted protein</fullName>
    </submittedName>
</protein>
<dbReference type="InterPro" id="IPR027417">
    <property type="entry name" value="P-loop_NTPase"/>
</dbReference>
<dbReference type="InterPro" id="IPR006703">
    <property type="entry name" value="G_AIG1"/>
</dbReference>
<sequence length="106" mass="11531">MGLGLQQFPVSTQEKLIEFFLRIAGYELNYSMTALVLGEGCVGKSSTVNSLIGEQVVHVSPFQAEGLRPVMVSRTMEGFTINIFDIPGLLEAGYVNHQALELTKGP</sequence>
<dbReference type="Gene3D" id="3.40.50.300">
    <property type="entry name" value="P-loop containing nucleotide triphosphate hydrolases"/>
    <property type="match status" value="1"/>
</dbReference>
<dbReference type="STRING" id="81972.D7M2E0"/>
<dbReference type="Proteomes" id="UP000008694">
    <property type="component" value="Unassembled WGS sequence"/>
</dbReference>
<dbReference type="Pfam" id="PF04548">
    <property type="entry name" value="AIG1"/>
    <property type="match status" value="1"/>
</dbReference>
<name>D7M2E0_ARALL</name>
<accession>D7M2E0</accession>
<dbReference type="HOGENOM" id="CLU_051932_1_1_1"/>
<gene>
    <name evidence="3" type="ORF">ARALYDRAFT_662199</name>
</gene>
<evidence type="ECO:0000256" key="1">
    <source>
        <dbReference type="ARBA" id="ARBA00022741"/>
    </source>
</evidence>
<dbReference type="AlphaFoldDB" id="D7M2E0"/>
<dbReference type="SUPFAM" id="SSF52540">
    <property type="entry name" value="P-loop containing nucleoside triphosphate hydrolases"/>
    <property type="match status" value="1"/>
</dbReference>
<proteinExistence type="predicted"/>